<evidence type="ECO:0000313" key="4">
    <source>
        <dbReference type="Ensembl" id="ENSCSEP00000011563.1"/>
    </source>
</evidence>
<feature type="repeat" description="WD" evidence="3">
    <location>
        <begin position="282"/>
        <end position="314"/>
    </location>
</feature>
<proteinExistence type="predicted"/>
<sequence>MNWTPQTRASRDQRVFTVYKGVKSFDLCHKHSMLVTGGLDRLIRIWNPHFCGKPTGFLKGHSAPVVHLYVSSEDSQVFSVSSDSTVKIWDIQDQCCLITAESKATGVHGDVSACLYSPAMKSLFIAADCMAVLSLKMSSGRLTVSHNEPVTCCGFSEEFRQVVSCSEGSVVKVWDFDTGRQVFEFGGTRDLAAITCMTFDLKGKRLITGGRDGYLKIWNFSNGQCLKTLRKDSECLEVCHCSFLKVHRNWCKNAFFYFFLQDEPDDLHHVQQPQPPWREDTTNGHKDDILCVAQCLPSLLATSSYDGEIIVWNVVSEGIQCRFPFPQSAESEAGDFFLSGLIPGLIFFRQKLSSNSLLLLPNEIFFVSFQQKITKMAKTAKDTFLYAADQIGYIYVYDMSDFHPEKKSPKDFWSPSTGTFGQTDCWSIHITSSWLHPTVPYEVLIHPLSIPDHEMLNFKSYFSDAINPDETGWILVGRDESTAGTSNLNPAL</sequence>
<reference evidence="4" key="2">
    <citation type="submission" date="2025-08" db="UniProtKB">
        <authorList>
            <consortium name="Ensembl"/>
        </authorList>
    </citation>
    <scope>IDENTIFICATION</scope>
</reference>
<evidence type="ECO:0000256" key="1">
    <source>
        <dbReference type="ARBA" id="ARBA00022574"/>
    </source>
</evidence>
<keyword evidence="5" id="KW-1185">Reference proteome</keyword>
<dbReference type="Pfam" id="PF00400">
    <property type="entry name" value="WD40"/>
    <property type="match status" value="5"/>
</dbReference>
<dbReference type="PROSITE" id="PS50294">
    <property type="entry name" value="WD_REPEATS_REGION"/>
    <property type="match status" value="2"/>
</dbReference>
<keyword evidence="1 3" id="KW-0853">WD repeat</keyword>
<dbReference type="InterPro" id="IPR051242">
    <property type="entry name" value="WD-EF-hand_domain"/>
</dbReference>
<dbReference type="InterPro" id="IPR020472">
    <property type="entry name" value="WD40_PAC1"/>
</dbReference>
<dbReference type="PROSITE" id="PS00678">
    <property type="entry name" value="WD_REPEATS_1"/>
    <property type="match status" value="3"/>
</dbReference>
<dbReference type="InterPro" id="IPR001680">
    <property type="entry name" value="WD40_rpt"/>
</dbReference>
<dbReference type="AlphaFoldDB" id="A0A3P8V8C1"/>
<feature type="repeat" description="WD" evidence="3">
    <location>
        <begin position="58"/>
        <end position="99"/>
    </location>
</feature>
<dbReference type="STRING" id="244447.ENSCSEP00000011563"/>
<dbReference type="PRINTS" id="PR00320">
    <property type="entry name" value="GPROTEINBRPT"/>
</dbReference>
<dbReference type="PANTHER" id="PTHR44324">
    <property type="entry name" value="WD40 REPEAT DOMAIN 95"/>
    <property type="match status" value="1"/>
</dbReference>
<dbReference type="PANTHER" id="PTHR44324:SF4">
    <property type="entry name" value="WD40 REPEAT DOMAIN 95"/>
    <property type="match status" value="1"/>
</dbReference>
<keyword evidence="2" id="KW-0677">Repeat</keyword>
<dbReference type="InterPro" id="IPR015943">
    <property type="entry name" value="WD40/YVTN_repeat-like_dom_sf"/>
</dbReference>
<evidence type="ECO:0000256" key="3">
    <source>
        <dbReference type="PROSITE-ProRule" id="PRU00221"/>
    </source>
</evidence>
<dbReference type="SUPFAM" id="SSF50978">
    <property type="entry name" value="WD40 repeat-like"/>
    <property type="match status" value="1"/>
</dbReference>
<evidence type="ECO:0000313" key="5">
    <source>
        <dbReference type="Proteomes" id="UP000265120"/>
    </source>
</evidence>
<feature type="repeat" description="WD" evidence="3">
    <location>
        <begin position="194"/>
        <end position="228"/>
    </location>
</feature>
<name>A0A3P8V8C1_CYNSE</name>
<evidence type="ECO:0000256" key="2">
    <source>
        <dbReference type="ARBA" id="ARBA00022737"/>
    </source>
</evidence>
<dbReference type="GeneTree" id="ENSGT00940000162967"/>
<feature type="repeat" description="WD" evidence="3">
    <location>
        <begin position="143"/>
        <end position="184"/>
    </location>
</feature>
<dbReference type="InterPro" id="IPR036322">
    <property type="entry name" value="WD40_repeat_dom_sf"/>
</dbReference>
<organism evidence="4 5">
    <name type="scientific">Cynoglossus semilaevis</name>
    <name type="common">Tongue sole</name>
    <dbReference type="NCBI Taxonomy" id="244447"/>
    <lineage>
        <taxon>Eukaryota</taxon>
        <taxon>Metazoa</taxon>
        <taxon>Chordata</taxon>
        <taxon>Craniata</taxon>
        <taxon>Vertebrata</taxon>
        <taxon>Euteleostomi</taxon>
        <taxon>Actinopterygii</taxon>
        <taxon>Neopterygii</taxon>
        <taxon>Teleostei</taxon>
        <taxon>Neoteleostei</taxon>
        <taxon>Acanthomorphata</taxon>
        <taxon>Carangaria</taxon>
        <taxon>Pleuronectiformes</taxon>
        <taxon>Pleuronectoidei</taxon>
        <taxon>Cynoglossidae</taxon>
        <taxon>Cynoglossinae</taxon>
        <taxon>Cynoglossus</taxon>
    </lineage>
</organism>
<dbReference type="PROSITE" id="PS50082">
    <property type="entry name" value="WD_REPEATS_2"/>
    <property type="match status" value="4"/>
</dbReference>
<reference evidence="4" key="3">
    <citation type="submission" date="2025-09" db="UniProtKB">
        <authorList>
            <consortium name="Ensembl"/>
        </authorList>
    </citation>
    <scope>IDENTIFICATION</scope>
</reference>
<dbReference type="SMART" id="SM00320">
    <property type="entry name" value="WD40"/>
    <property type="match status" value="5"/>
</dbReference>
<dbReference type="InterPro" id="IPR019775">
    <property type="entry name" value="WD40_repeat_CS"/>
</dbReference>
<dbReference type="Proteomes" id="UP000265120">
    <property type="component" value="Chromosome 4"/>
</dbReference>
<dbReference type="Ensembl" id="ENSCSET00000011703.1">
    <property type="protein sequence ID" value="ENSCSEP00000011563.1"/>
    <property type="gene ID" value="ENSCSEG00000007444.1"/>
</dbReference>
<accession>A0A3P8V8C1</accession>
<dbReference type="Gene3D" id="2.130.10.10">
    <property type="entry name" value="YVTN repeat-like/Quinoprotein amine dehydrogenase"/>
    <property type="match status" value="3"/>
</dbReference>
<protein>
    <submittedName>
        <fullName evidence="4">Uncharacterized protein</fullName>
    </submittedName>
</protein>
<reference evidence="4 5" key="1">
    <citation type="journal article" date="2014" name="Nat. Genet.">
        <title>Whole-genome sequence of a flatfish provides insights into ZW sex chromosome evolution and adaptation to a benthic lifestyle.</title>
        <authorList>
            <person name="Chen S."/>
            <person name="Zhang G."/>
            <person name="Shao C."/>
            <person name="Huang Q."/>
            <person name="Liu G."/>
            <person name="Zhang P."/>
            <person name="Song W."/>
            <person name="An N."/>
            <person name="Chalopin D."/>
            <person name="Volff J.N."/>
            <person name="Hong Y."/>
            <person name="Li Q."/>
            <person name="Sha Z."/>
            <person name="Zhou H."/>
            <person name="Xie M."/>
            <person name="Yu Q."/>
            <person name="Liu Y."/>
            <person name="Xiang H."/>
            <person name="Wang N."/>
            <person name="Wu K."/>
            <person name="Yang C."/>
            <person name="Zhou Q."/>
            <person name="Liao X."/>
            <person name="Yang L."/>
            <person name="Hu Q."/>
            <person name="Zhang J."/>
            <person name="Meng L."/>
            <person name="Jin L."/>
            <person name="Tian Y."/>
            <person name="Lian J."/>
            <person name="Yang J."/>
            <person name="Miao G."/>
            <person name="Liu S."/>
            <person name="Liang Z."/>
            <person name="Yan F."/>
            <person name="Li Y."/>
            <person name="Sun B."/>
            <person name="Zhang H."/>
            <person name="Zhang J."/>
            <person name="Zhu Y."/>
            <person name="Du M."/>
            <person name="Zhao Y."/>
            <person name="Schartl M."/>
            <person name="Tang Q."/>
            <person name="Wang J."/>
        </authorList>
    </citation>
    <scope>NUCLEOTIDE SEQUENCE</scope>
</reference>
<dbReference type="InParanoid" id="A0A3P8V8C1"/>
<dbReference type="OMA" id="EPVLCCK"/>